<protein>
    <submittedName>
        <fullName evidence="2">Uncharacterized protein</fullName>
    </submittedName>
</protein>
<organism evidence="2 3">
    <name type="scientific">Orchesella cincta</name>
    <name type="common">Springtail</name>
    <name type="synonym">Podura cincta</name>
    <dbReference type="NCBI Taxonomy" id="48709"/>
    <lineage>
        <taxon>Eukaryota</taxon>
        <taxon>Metazoa</taxon>
        <taxon>Ecdysozoa</taxon>
        <taxon>Arthropoda</taxon>
        <taxon>Hexapoda</taxon>
        <taxon>Collembola</taxon>
        <taxon>Entomobryomorpha</taxon>
        <taxon>Entomobryoidea</taxon>
        <taxon>Orchesellidae</taxon>
        <taxon>Orchesellinae</taxon>
        <taxon>Orchesella</taxon>
    </lineage>
</organism>
<evidence type="ECO:0000256" key="1">
    <source>
        <dbReference type="SAM" id="MobiDB-lite"/>
    </source>
</evidence>
<feature type="region of interest" description="Disordered" evidence="1">
    <location>
        <begin position="262"/>
        <end position="290"/>
    </location>
</feature>
<name>A0A1D2MXQ5_ORCCI</name>
<dbReference type="EMBL" id="LJIJ01000407">
    <property type="protein sequence ID" value="ODM97823.1"/>
    <property type="molecule type" value="Genomic_DNA"/>
</dbReference>
<feature type="compositionally biased region" description="Basic and acidic residues" evidence="1">
    <location>
        <begin position="97"/>
        <end position="108"/>
    </location>
</feature>
<sequence length="450" mass="49576">MRKSQPQRRLQYLLNETYMKIDELKELIRKEACITGSNSHDATVSRMFSRQDYLVTLCAEICSQQEKRNEATGTVQRANVRPSCSFAVPSSTVEQPRSTKSEKDDAKPDGSWYGSLDRSLAKKKKHQIIDKRRRHTKTIGSMAGLDVIKKSVELQPDEQYEIGLPAAPKITSTRSSIFPMTQHQHSQPTPALLPPQVGNWGYHMDGFDENKNMRPPLQQPPNLKPNVVPLPCRSLGNDSAFRHSGKSTKTWHETNLDDCNSASVATLNPSPSPSMLSSTRGSSRGSVASGMDTVDGGVARMTITGAPNESAEFTSKSSESSESWAGTGNEVTKPFEMSDYYKYSTKFRSRNSPVSEEGQSEPRSPNGLSSSSLSLAHSRHPSQIRQASFDATNGYRDANGNPSSVGPKLPPKQRRNQNKSISGSTVIYEGDMVNGESAKDVWITNEPTFV</sequence>
<dbReference type="Proteomes" id="UP000094527">
    <property type="component" value="Unassembled WGS sequence"/>
</dbReference>
<gene>
    <name evidence="2" type="ORF">Ocin01_08855</name>
</gene>
<dbReference type="AlphaFoldDB" id="A0A1D2MXQ5"/>
<evidence type="ECO:0000313" key="2">
    <source>
        <dbReference type="EMBL" id="ODM97823.1"/>
    </source>
</evidence>
<dbReference type="OrthoDB" id="10063592at2759"/>
<feature type="region of interest" description="Disordered" evidence="1">
    <location>
        <begin position="88"/>
        <end position="115"/>
    </location>
</feature>
<feature type="compositionally biased region" description="Low complexity" evidence="1">
    <location>
        <begin position="309"/>
        <end position="323"/>
    </location>
</feature>
<proteinExistence type="predicted"/>
<comment type="caution">
    <text evidence="2">The sequence shown here is derived from an EMBL/GenBank/DDBJ whole genome shotgun (WGS) entry which is preliminary data.</text>
</comment>
<evidence type="ECO:0000313" key="3">
    <source>
        <dbReference type="Proteomes" id="UP000094527"/>
    </source>
</evidence>
<feature type="region of interest" description="Disordered" evidence="1">
    <location>
        <begin position="306"/>
        <end position="331"/>
    </location>
</feature>
<feature type="region of interest" description="Disordered" evidence="1">
    <location>
        <begin position="349"/>
        <end position="424"/>
    </location>
</feature>
<feature type="compositionally biased region" description="Low complexity" evidence="1">
    <location>
        <begin position="361"/>
        <end position="376"/>
    </location>
</feature>
<feature type="compositionally biased region" description="Low complexity" evidence="1">
    <location>
        <begin position="273"/>
        <end position="290"/>
    </location>
</feature>
<reference evidence="2 3" key="1">
    <citation type="journal article" date="2016" name="Genome Biol. Evol.">
        <title>Gene Family Evolution Reflects Adaptation to Soil Environmental Stressors in the Genome of the Collembolan Orchesella cincta.</title>
        <authorList>
            <person name="Faddeeva-Vakhrusheva A."/>
            <person name="Derks M.F."/>
            <person name="Anvar S.Y."/>
            <person name="Agamennone V."/>
            <person name="Suring W."/>
            <person name="Smit S."/>
            <person name="van Straalen N.M."/>
            <person name="Roelofs D."/>
        </authorList>
    </citation>
    <scope>NUCLEOTIDE SEQUENCE [LARGE SCALE GENOMIC DNA]</scope>
    <source>
        <tissue evidence="2">Mixed pool</tissue>
    </source>
</reference>
<accession>A0A1D2MXQ5</accession>
<keyword evidence="3" id="KW-1185">Reference proteome</keyword>